<evidence type="ECO:0000313" key="1">
    <source>
        <dbReference type="EMBL" id="MEY8014979.1"/>
    </source>
</evidence>
<organism evidence="1 2">
    <name type="scientific">Mycobacterium servetii</name>
    <dbReference type="NCBI Taxonomy" id="3237418"/>
    <lineage>
        <taxon>Bacteria</taxon>
        <taxon>Bacillati</taxon>
        <taxon>Actinomycetota</taxon>
        <taxon>Actinomycetes</taxon>
        <taxon>Mycobacteriales</taxon>
        <taxon>Mycobacteriaceae</taxon>
        <taxon>Mycobacterium</taxon>
    </lineage>
</organism>
<keyword evidence="2" id="KW-1185">Reference proteome</keyword>
<gene>
    <name evidence="1" type="ORF">AB8998_08155</name>
</gene>
<sequence length="201" mass="21662">MIELKVLQAVRLKGRLGAAEIAATINEDPAAVAEAVGVATRAGYLAEGKALQLLPDGRTRLGELLAAERRKANHAAVEAAYHDFRSVNADFKALVTDWQLRNGEPNAHDDGEYDSAVLARLADVHERVMPIATAVAAEVPRLAAYSDKLAAALAKVQSGQTTWLTQPLIDSYHTVWFELHEELILAAGLTREGEARAGYAQ</sequence>
<dbReference type="Proteomes" id="UP001564760">
    <property type="component" value="Unassembled WGS sequence"/>
</dbReference>
<evidence type="ECO:0000313" key="2">
    <source>
        <dbReference type="Proteomes" id="UP001564760"/>
    </source>
</evidence>
<dbReference type="EMBL" id="JBGEDP010000001">
    <property type="protein sequence ID" value="MEY8014979.1"/>
    <property type="molecule type" value="Genomic_DNA"/>
</dbReference>
<proteinExistence type="predicted"/>
<dbReference type="RefSeq" id="WP_369741473.1">
    <property type="nucleotide sequence ID" value="NZ_JBGEDP010000001.1"/>
</dbReference>
<accession>A0ABV4BXE2</accession>
<reference evidence="1 2" key="1">
    <citation type="submission" date="2024-08" db="EMBL/GenBank/DDBJ databases">
        <title>Mycobacterium servetensis sp. nov., a novel rapid-growing mycobacterial species recovered from a human patient in Zaragoza, Spain.</title>
        <authorList>
            <person name="Tristancho-Baro A.I."/>
            <person name="Buenestado-Serrano S."/>
            <person name="Garcia De Viedma D."/>
            <person name="Milagro-Beamonte A."/>
            <person name="Burillo N."/>
            <person name="Sanz S."/>
            <person name="Lopez-Calleja A.I."/>
            <person name="Penas-Utrilla D."/>
            <person name="Guardingo M."/>
            <person name="Garcia M.J."/>
            <person name="Vinuelas-Bayon J."/>
        </authorList>
    </citation>
    <scope>NUCLEOTIDE SEQUENCE [LARGE SCALE GENOMIC DNA]</scope>
    <source>
        <strain evidence="2">HUMS_12744610</strain>
    </source>
</reference>
<protein>
    <submittedName>
        <fullName evidence="1">MarR family transcriptional regulator</fullName>
    </submittedName>
</protein>
<name>A0ABV4BXE2_9MYCO</name>
<comment type="caution">
    <text evidence="1">The sequence shown here is derived from an EMBL/GenBank/DDBJ whole genome shotgun (WGS) entry which is preliminary data.</text>
</comment>